<evidence type="ECO:0000313" key="7">
    <source>
        <dbReference type="Proteomes" id="UP000196710"/>
    </source>
</evidence>
<dbReference type="RefSeq" id="WP_066539075.1">
    <property type="nucleotide sequence ID" value="NZ_CP021422.1"/>
</dbReference>
<keyword evidence="2" id="KW-0540">Nuclease</keyword>
<evidence type="ECO:0000256" key="1">
    <source>
        <dbReference type="ARBA" id="ARBA00001946"/>
    </source>
</evidence>
<organism evidence="6 8">
    <name type="scientific">Acutalibacter muris</name>
    <dbReference type="NCBI Taxonomy" id="1796620"/>
    <lineage>
        <taxon>Bacteria</taxon>
        <taxon>Bacillati</taxon>
        <taxon>Bacillota</taxon>
        <taxon>Clostridia</taxon>
        <taxon>Eubacteriales</taxon>
        <taxon>Acutalibacteraceae</taxon>
        <taxon>Acutalibacter</taxon>
    </lineage>
</organism>
<dbReference type="GO" id="GO:0016788">
    <property type="term" value="F:hydrolase activity, acting on ester bonds"/>
    <property type="evidence" value="ECO:0007669"/>
    <property type="project" value="InterPro"/>
</dbReference>
<evidence type="ECO:0000313" key="6">
    <source>
        <dbReference type="EMBL" id="QQR31136.1"/>
    </source>
</evidence>
<reference evidence="7" key="2">
    <citation type="submission" date="2017-05" db="EMBL/GenBank/DDBJ databases">
        <title>Improved OligoMM genomes.</title>
        <authorList>
            <person name="Garzetti D."/>
        </authorList>
    </citation>
    <scope>NUCLEOTIDE SEQUENCE [LARGE SCALE GENOMIC DNA]</scope>
    <source>
        <strain evidence="7">KB18</strain>
    </source>
</reference>
<dbReference type="Gene3D" id="3.40.1350.10">
    <property type="match status" value="1"/>
</dbReference>
<dbReference type="InterPro" id="IPR014883">
    <property type="entry name" value="VRR_NUC"/>
</dbReference>
<evidence type="ECO:0000313" key="5">
    <source>
        <dbReference type="EMBL" id="ASB41868.1"/>
    </source>
</evidence>
<keyword evidence="3" id="KW-0378">Hydrolase</keyword>
<dbReference type="EMBL" id="CP065321">
    <property type="protein sequence ID" value="QQR31136.1"/>
    <property type="molecule type" value="Genomic_DNA"/>
</dbReference>
<reference evidence="6 8" key="3">
    <citation type="submission" date="2020-11" db="EMBL/GenBank/DDBJ databases">
        <title>Closed and high quality bacterial genomes of the OMM12 community.</title>
        <authorList>
            <person name="Marbouty M."/>
            <person name="Lamy-Besnier Q."/>
            <person name="Debarbieux L."/>
            <person name="Koszul R."/>
        </authorList>
    </citation>
    <scope>NUCLEOTIDE SEQUENCE [LARGE SCALE GENOMIC DNA]</scope>
    <source>
        <strain evidence="6 8">KB18</strain>
    </source>
</reference>
<dbReference type="KEGG" id="amur:ADH66_15120"/>
<evidence type="ECO:0000259" key="4">
    <source>
        <dbReference type="SMART" id="SM00990"/>
    </source>
</evidence>
<protein>
    <submittedName>
        <fullName evidence="6">VRR-NUC domain-containing protein</fullName>
    </submittedName>
</protein>
<sequence>MERERDIEKYLKAQVEEMGGLFMKFVSPGNDGVPDRIAIMPGGHVWFVELKTSKGRTTAIQEWQIEQLKKRDVPAIVVKGMIGARVFIETLRDEQDGLL</sequence>
<evidence type="ECO:0000313" key="8">
    <source>
        <dbReference type="Proteomes" id="UP000596035"/>
    </source>
</evidence>
<dbReference type="SMART" id="SM00990">
    <property type="entry name" value="VRR_NUC"/>
    <property type="match status" value="1"/>
</dbReference>
<keyword evidence="7" id="KW-1185">Reference proteome</keyword>
<dbReference type="InterPro" id="IPR011335">
    <property type="entry name" value="Restrct_endonuc-II-like"/>
</dbReference>
<proteinExistence type="predicted"/>
<dbReference type="AlphaFoldDB" id="A0A1Z2XTS5"/>
<feature type="domain" description="VRR-NUC" evidence="4">
    <location>
        <begin position="2"/>
        <end position="82"/>
    </location>
</feature>
<dbReference type="Proteomes" id="UP000196710">
    <property type="component" value="Chromosome"/>
</dbReference>
<gene>
    <name evidence="5" type="ORF">ADH66_15120</name>
    <name evidence="6" type="ORF">I5Q82_05500</name>
</gene>
<reference evidence="5" key="1">
    <citation type="journal article" date="2017" name="Genome Announc.">
        <title>High-Quality Whole-Genome Sequences of the Oligo-Mouse-Microbiota Bacterial Community.</title>
        <authorList>
            <person name="Garzetti D."/>
            <person name="Brugiroux S."/>
            <person name="Bunk B."/>
            <person name="Pukall R."/>
            <person name="McCoy K.D."/>
            <person name="Macpherson A.J."/>
            <person name="Stecher B."/>
        </authorList>
    </citation>
    <scope>NUCLEOTIDE SEQUENCE</scope>
    <source>
        <strain evidence="5">KB18</strain>
    </source>
</reference>
<dbReference type="InterPro" id="IPR011856">
    <property type="entry name" value="tRNA_endonuc-like_dom_sf"/>
</dbReference>
<comment type="cofactor">
    <cofactor evidence="1">
        <name>Mg(2+)</name>
        <dbReference type="ChEBI" id="CHEBI:18420"/>
    </cofactor>
</comment>
<name>A0A1Z2XTS5_9FIRM</name>
<evidence type="ECO:0000256" key="3">
    <source>
        <dbReference type="ARBA" id="ARBA00022801"/>
    </source>
</evidence>
<dbReference type="SUPFAM" id="SSF52980">
    <property type="entry name" value="Restriction endonuclease-like"/>
    <property type="match status" value="1"/>
</dbReference>
<dbReference type="EMBL" id="CP021422">
    <property type="protein sequence ID" value="ASB41868.1"/>
    <property type="molecule type" value="Genomic_DNA"/>
</dbReference>
<dbReference type="Proteomes" id="UP000596035">
    <property type="component" value="Chromosome"/>
</dbReference>
<accession>A0A1Z2XTS5</accession>
<evidence type="ECO:0000256" key="2">
    <source>
        <dbReference type="ARBA" id="ARBA00022722"/>
    </source>
</evidence>
<dbReference type="GO" id="GO:0004518">
    <property type="term" value="F:nuclease activity"/>
    <property type="evidence" value="ECO:0007669"/>
    <property type="project" value="UniProtKB-KW"/>
</dbReference>
<dbReference type="GO" id="GO:0003676">
    <property type="term" value="F:nucleic acid binding"/>
    <property type="evidence" value="ECO:0007669"/>
    <property type="project" value="InterPro"/>
</dbReference>